<keyword evidence="3" id="KW-1185">Reference proteome</keyword>
<gene>
    <name evidence="2" type="ORF">TNCT_228121</name>
</gene>
<comment type="caution">
    <text evidence="2">The sequence shown here is derived from an EMBL/GenBank/DDBJ whole genome shotgun (WGS) entry which is preliminary data.</text>
</comment>
<evidence type="ECO:0000313" key="3">
    <source>
        <dbReference type="Proteomes" id="UP000887116"/>
    </source>
</evidence>
<proteinExistence type="predicted"/>
<protein>
    <submittedName>
        <fullName evidence="2">Uncharacterized protein</fullName>
    </submittedName>
</protein>
<dbReference type="AlphaFoldDB" id="A0A8X6LPH3"/>
<reference evidence="2" key="1">
    <citation type="submission" date="2020-07" db="EMBL/GenBank/DDBJ databases">
        <title>Multicomponent nature underlies the extraordinary mechanical properties of spider dragline silk.</title>
        <authorList>
            <person name="Kono N."/>
            <person name="Nakamura H."/>
            <person name="Mori M."/>
            <person name="Yoshida Y."/>
            <person name="Ohtoshi R."/>
            <person name="Malay A.D."/>
            <person name="Moran D.A.P."/>
            <person name="Tomita M."/>
            <person name="Numata K."/>
            <person name="Arakawa K."/>
        </authorList>
    </citation>
    <scope>NUCLEOTIDE SEQUENCE</scope>
</reference>
<dbReference type="EMBL" id="BMAO01007432">
    <property type="protein sequence ID" value="GFR15922.1"/>
    <property type="molecule type" value="Genomic_DNA"/>
</dbReference>
<name>A0A8X6LPH3_TRICU</name>
<feature type="region of interest" description="Disordered" evidence="1">
    <location>
        <begin position="32"/>
        <end position="57"/>
    </location>
</feature>
<organism evidence="2 3">
    <name type="scientific">Trichonephila clavata</name>
    <name type="common">Joro spider</name>
    <name type="synonym">Nephila clavata</name>
    <dbReference type="NCBI Taxonomy" id="2740835"/>
    <lineage>
        <taxon>Eukaryota</taxon>
        <taxon>Metazoa</taxon>
        <taxon>Ecdysozoa</taxon>
        <taxon>Arthropoda</taxon>
        <taxon>Chelicerata</taxon>
        <taxon>Arachnida</taxon>
        <taxon>Araneae</taxon>
        <taxon>Araneomorphae</taxon>
        <taxon>Entelegynae</taxon>
        <taxon>Araneoidea</taxon>
        <taxon>Nephilidae</taxon>
        <taxon>Trichonephila</taxon>
    </lineage>
</organism>
<evidence type="ECO:0000256" key="1">
    <source>
        <dbReference type="SAM" id="MobiDB-lite"/>
    </source>
</evidence>
<accession>A0A8X6LPH3</accession>
<sequence length="117" mass="12977">MRTVVREKDVAAKNNVRTGLIFAQSRYDPKGIGGDVNPRVRNDSQCCSSSKRGKGHLTARYAPDRREVCRSLRGRRFFPDYARCLSSESNGLSGSFASVRKALLDTHAETQLKAIMG</sequence>
<dbReference type="Proteomes" id="UP000887116">
    <property type="component" value="Unassembled WGS sequence"/>
</dbReference>
<evidence type="ECO:0000313" key="2">
    <source>
        <dbReference type="EMBL" id="GFR15922.1"/>
    </source>
</evidence>